<reference evidence="3" key="1">
    <citation type="submission" date="2022-11" db="UniProtKB">
        <authorList>
            <consortium name="WormBaseParasite"/>
        </authorList>
    </citation>
    <scope>IDENTIFICATION</scope>
</reference>
<accession>A0A914VPZ7</accession>
<proteinExistence type="predicted"/>
<evidence type="ECO:0000313" key="3">
    <source>
        <dbReference type="WBParaSite" id="PSAMB.scaffold221size64352.g3399.t1"/>
    </source>
</evidence>
<dbReference type="InterPro" id="IPR016187">
    <property type="entry name" value="CTDL_fold"/>
</dbReference>
<dbReference type="SUPFAM" id="SSF56436">
    <property type="entry name" value="C-type lectin-like"/>
    <property type="match status" value="1"/>
</dbReference>
<dbReference type="Proteomes" id="UP000887566">
    <property type="component" value="Unplaced"/>
</dbReference>
<dbReference type="WBParaSite" id="PSAMB.scaffold221size64352.g3399.t1">
    <property type="protein sequence ID" value="PSAMB.scaffold221size64352.g3399.t1"/>
    <property type="gene ID" value="PSAMB.scaffold221size64352.g3399"/>
</dbReference>
<name>A0A914VPZ7_9BILA</name>
<feature type="signal peptide" evidence="1">
    <location>
        <begin position="1"/>
        <end position="21"/>
    </location>
</feature>
<keyword evidence="2" id="KW-1185">Reference proteome</keyword>
<evidence type="ECO:0000313" key="2">
    <source>
        <dbReference type="Proteomes" id="UP000887566"/>
    </source>
</evidence>
<feature type="chain" id="PRO_5037824255" evidence="1">
    <location>
        <begin position="22"/>
        <end position="315"/>
    </location>
</feature>
<protein>
    <submittedName>
        <fullName evidence="3">C-type lectin domain-containing protein</fullName>
    </submittedName>
</protein>
<sequence>MAAFHVIFALIFCWNCHFTLGDTDWDTCPSGCSYQVQQRTVTVTNDDNTTDSQRQFQLCKSTNECPPIDEDGKNCSGLHGFMTTNRCYKLTNAPGATFSGSFSTCQSNFVRMVPALLFELRASFLELMPYILEEAQAIASFPYAIWTGGYALNAMIKWKSTISADYTMINNDWDSWVQAPPANSSTKYCLAIVVQSSTTVNMQWLDCSSPNITIKQVLCMLQGRRAVFDVIPGTISISNSTQSLTTYGLSSRWFCGFYCKREANCQTAIYCPTYTSEHDARCYTTNVKYTDPTTSLGFNISTSNSTECYILDRVW</sequence>
<keyword evidence="1" id="KW-0732">Signal</keyword>
<dbReference type="AlphaFoldDB" id="A0A914VPZ7"/>
<organism evidence="2 3">
    <name type="scientific">Plectus sambesii</name>
    <dbReference type="NCBI Taxonomy" id="2011161"/>
    <lineage>
        <taxon>Eukaryota</taxon>
        <taxon>Metazoa</taxon>
        <taxon>Ecdysozoa</taxon>
        <taxon>Nematoda</taxon>
        <taxon>Chromadorea</taxon>
        <taxon>Plectida</taxon>
        <taxon>Plectina</taxon>
        <taxon>Plectoidea</taxon>
        <taxon>Plectidae</taxon>
        <taxon>Plectus</taxon>
    </lineage>
</organism>
<evidence type="ECO:0000256" key="1">
    <source>
        <dbReference type="SAM" id="SignalP"/>
    </source>
</evidence>